<keyword evidence="2" id="KW-1185">Reference proteome</keyword>
<evidence type="ECO:0008006" key="3">
    <source>
        <dbReference type="Google" id="ProtNLM"/>
    </source>
</evidence>
<protein>
    <recommendedName>
        <fullName evidence="3">Reverse transcriptase Ty1/copia-type domain-containing protein</fullName>
    </recommendedName>
</protein>
<gene>
    <name evidence="1" type="ORF">DVH24_002562</name>
</gene>
<dbReference type="PANTHER" id="PTHR36032:SF1">
    <property type="entry name" value="PHOSPHOPANTOTHENATE--CYSTEINE LIGASE 2"/>
    <property type="match status" value="1"/>
</dbReference>
<dbReference type="STRING" id="3750.A0A498K856"/>
<dbReference type="EMBL" id="RDQH01000329">
    <property type="protein sequence ID" value="RXI02484.1"/>
    <property type="molecule type" value="Genomic_DNA"/>
</dbReference>
<comment type="caution">
    <text evidence="1">The sequence shown here is derived from an EMBL/GenBank/DDBJ whole genome shotgun (WGS) entry which is preliminary data.</text>
</comment>
<sequence length="245" mass="27463">MSQGPGAQICQLFTDISFKLPALPQIWCDNISAIALASNLVFHGRTKHVEIDYHYIQELVLAKLLTVQFVCCQDQLAGIHTKSLPWQGFLQLRSKLSLQPSPFSLRGCEEDNKVHRCVNRFDRTNNPHGGSDMEKSQISSSRNISVMDHGDGSSSSLLNENSRGLIALEGCCTSEAFQLLHSRMCQQCLEKELLYPIYALPYIFVQMISARVLRLGSCNALLQRSICRSTRDLEGWLGFDLVSEP</sequence>
<evidence type="ECO:0000313" key="1">
    <source>
        <dbReference type="EMBL" id="RXI02484.1"/>
    </source>
</evidence>
<dbReference type="AlphaFoldDB" id="A0A498K856"/>
<evidence type="ECO:0000313" key="2">
    <source>
        <dbReference type="Proteomes" id="UP000290289"/>
    </source>
</evidence>
<proteinExistence type="predicted"/>
<dbReference type="Proteomes" id="UP000290289">
    <property type="component" value="Chromosome 3"/>
</dbReference>
<name>A0A498K856_MALDO</name>
<reference evidence="1 2" key="1">
    <citation type="submission" date="2018-10" db="EMBL/GenBank/DDBJ databases">
        <title>A high-quality apple genome assembly.</title>
        <authorList>
            <person name="Hu J."/>
        </authorList>
    </citation>
    <scope>NUCLEOTIDE SEQUENCE [LARGE SCALE GENOMIC DNA]</scope>
    <source>
        <strain evidence="2">cv. HFTH1</strain>
        <tissue evidence="1">Young leaf</tissue>
    </source>
</reference>
<dbReference type="CDD" id="cd09272">
    <property type="entry name" value="RNase_HI_RT_Ty1"/>
    <property type="match status" value="1"/>
</dbReference>
<accession>A0A498K856</accession>
<dbReference type="PANTHER" id="PTHR36032">
    <property type="entry name" value="PHOSPHOPANTOTHENATE--CYSTEINE LIGASE 2"/>
    <property type="match status" value="1"/>
</dbReference>
<organism evidence="1 2">
    <name type="scientific">Malus domestica</name>
    <name type="common">Apple</name>
    <name type="synonym">Pyrus malus</name>
    <dbReference type="NCBI Taxonomy" id="3750"/>
    <lineage>
        <taxon>Eukaryota</taxon>
        <taxon>Viridiplantae</taxon>
        <taxon>Streptophyta</taxon>
        <taxon>Embryophyta</taxon>
        <taxon>Tracheophyta</taxon>
        <taxon>Spermatophyta</taxon>
        <taxon>Magnoliopsida</taxon>
        <taxon>eudicotyledons</taxon>
        <taxon>Gunneridae</taxon>
        <taxon>Pentapetalae</taxon>
        <taxon>rosids</taxon>
        <taxon>fabids</taxon>
        <taxon>Rosales</taxon>
        <taxon>Rosaceae</taxon>
        <taxon>Amygdaloideae</taxon>
        <taxon>Maleae</taxon>
        <taxon>Malus</taxon>
    </lineage>
</organism>